<organism evidence="3 4">
    <name type="scientific">Taxus chinensis</name>
    <name type="common">Chinese yew</name>
    <name type="synonym">Taxus wallichiana var. chinensis</name>
    <dbReference type="NCBI Taxonomy" id="29808"/>
    <lineage>
        <taxon>Eukaryota</taxon>
        <taxon>Viridiplantae</taxon>
        <taxon>Streptophyta</taxon>
        <taxon>Embryophyta</taxon>
        <taxon>Tracheophyta</taxon>
        <taxon>Spermatophyta</taxon>
        <taxon>Pinopsida</taxon>
        <taxon>Pinidae</taxon>
        <taxon>Conifers II</taxon>
        <taxon>Cupressales</taxon>
        <taxon>Taxaceae</taxon>
        <taxon>Taxus</taxon>
    </lineage>
</organism>
<dbReference type="Pfam" id="PF02567">
    <property type="entry name" value="PhzC-PhzF"/>
    <property type="match status" value="1"/>
</dbReference>
<gene>
    <name evidence="3" type="ORF">KI387_010954</name>
</gene>
<evidence type="ECO:0000256" key="2">
    <source>
        <dbReference type="ARBA" id="ARBA00023235"/>
    </source>
</evidence>
<dbReference type="AlphaFoldDB" id="A0AA38FLV6"/>
<sequence>VDLCGHATLASAHFLFSSGLLNCNSVLFHTRSGVLTALKIDGFKEGQSSGRKTDRFAIELDFPQVSLFDCDSSDIPLLSNSLKGLALHSVKKTTYNDLFIELASGEQVESLQPQFEEIRKCSSRGVLVTGIAPKKSGFDFYSRFFCPKLGINEDPVCGSAHCALGPYWATKLGKSHLVAYQ</sequence>
<dbReference type="InterPro" id="IPR003719">
    <property type="entry name" value="Phenazine_PhzF-like"/>
</dbReference>
<protein>
    <recommendedName>
        <fullName evidence="5">Isomerase</fullName>
    </recommendedName>
</protein>
<keyword evidence="2" id="KW-0413">Isomerase</keyword>
<dbReference type="EMBL" id="JAHRHJ020000008">
    <property type="protein sequence ID" value="KAH9306550.1"/>
    <property type="molecule type" value="Genomic_DNA"/>
</dbReference>
<proteinExistence type="inferred from homology"/>
<dbReference type="GO" id="GO:0005737">
    <property type="term" value="C:cytoplasm"/>
    <property type="evidence" value="ECO:0007669"/>
    <property type="project" value="TreeGrafter"/>
</dbReference>
<dbReference type="OMA" id="ASHYIFQ"/>
<feature type="non-terminal residue" evidence="3">
    <location>
        <position position="181"/>
    </location>
</feature>
<evidence type="ECO:0000313" key="4">
    <source>
        <dbReference type="Proteomes" id="UP000824469"/>
    </source>
</evidence>
<dbReference type="PANTHER" id="PTHR13774:SF17">
    <property type="entry name" value="PHENAZINE BIOSYNTHESIS-LIKE DOMAIN-CONTAINING PROTEIN"/>
    <property type="match status" value="1"/>
</dbReference>
<name>A0AA38FLV6_TAXCH</name>
<accession>A0AA38FLV6</accession>
<dbReference type="Gene3D" id="3.10.310.10">
    <property type="entry name" value="Diaminopimelate Epimerase, Chain A, domain 1"/>
    <property type="match status" value="2"/>
</dbReference>
<keyword evidence="4" id="KW-1185">Reference proteome</keyword>
<comment type="similarity">
    <text evidence="1">Belongs to the PhzF family.</text>
</comment>
<dbReference type="GO" id="GO:0016853">
    <property type="term" value="F:isomerase activity"/>
    <property type="evidence" value="ECO:0007669"/>
    <property type="project" value="UniProtKB-KW"/>
</dbReference>
<dbReference type="Proteomes" id="UP000824469">
    <property type="component" value="Unassembled WGS sequence"/>
</dbReference>
<evidence type="ECO:0008006" key="5">
    <source>
        <dbReference type="Google" id="ProtNLM"/>
    </source>
</evidence>
<dbReference type="SUPFAM" id="SSF54506">
    <property type="entry name" value="Diaminopimelate epimerase-like"/>
    <property type="match status" value="1"/>
</dbReference>
<comment type="caution">
    <text evidence="3">The sequence shown here is derived from an EMBL/GenBank/DDBJ whole genome shotgun (WGS) entry which is preliminary data.</text>
</comment>
<evidence type="ECO:0000256" key="1">
    <source>
        <dbReference type="ARBA" id="ARBA00008270"/>
    </source>
</evidence>
<reference evidence="3 4" key="1">
    <citation type="journal article" date="2021" name="Nat. Plants">
        <title>The Taxus genome provides insights into paclitaxel biosynthesis.</title>
        <authorList>
            <person name="Xiong X."/>
            <person name="Gou J."/>
            <person name="Liao Q."/>
            <person name="Li Y."/>
            <person name="Zhou Q."/>
            <person name="Bi G."/>
            <person name="Li C."/>
            <person name="Du R."/>
            <person name="Wang X."/>
            <person name="Sun T."/>
            <person name="Guo L."/>
            <person name="Liang H."/>
            <person name="Lu P."/>
            <person name="Wu Y."/>
            <person name="Zhang Z."/>
            <person name="Ro D.K."/>
            <person name="Shang Y."/>
            <person name="Huang S."/>
            <person name="Yan J."/>
        </authorList>
    </citation>
    <scope>NUCLEOTIDE SEQUENCE [LARGE SCALE GENOMIC DNA]</scope>
    <source>
        <strain evidence="3">Ta-2019</strain>
    </source>
</reference>
<dbReference type="PANTHER" id="PTHR13774">
    <property type="entry name" value="PHENAZINE BIOSYNTHESIS PROTEIN"/>
    <property type="match status" value="1"/>
</dbReference>
<evidence type="ECO:0000313" key="3">
    <source>
        <dbReference type="EMBL" id="KAH9306550.1"/>
    </source>
</evidence>
<feature type="non-terminal residue" evidence="3">
    <location>
        <position position="1"/>
    </location>
</feature>